<dbReference type="InterPro" id="IPR005661">
    <property type="entry name" value="OadB_MmdB"/>
</dbReference>
<proteinExistence type="predicted"/>
<protein>
    <submittedName>
        <fullName evidence="9">Glutaconyl-CoA decarboxylase subunit beta</fullName>
    </submittedName>
</protein>
<organism evidence="9 10">
    <name type="scientific">Arcobacter ellisii</name>
    <dbReference type="NCBI Taxonomy" id="913109"/>
    <lineage>
        <taxon>Bacteria</taxon>
        <taxon>Pseudomonadati</taxon>
        <taxon>Campylobacterota</taxon>
        <taxon>Epsilonproteobacteria</taxon>
        <taxon>Campylobacterales</taxon>
        <taxon>Arcobacteraceae</taxon>
        <taxon>Arcobacter</taxon>
    </lineage>
</organism>
<dbReference type="PANTHER" id="PTHR35806:SF1">
    <property type="entry name" value="OXALOACETATE DECARBOXYLASE BETA CHAIN 2"/>
    <property type="match status" value="1"/>
</dbReference>
<evidence type="ECO:0000256" key="1">
    <source>
        <dbReference type="ARBA" id="ARBA00004651"/>
    </source>
</evidence>
<dbReference type="EMBL" id="NXIG01000023">
    <property type="protein sequence ID" value="RXI28329.1"/>
    <property type="molecule type" value="Genomic_DNA"/>
</dbReference>
<feature type="transmembrane region" description="Helical" evidence="7">
    <location>
        <begin position="20"/>
        <end position="40"/>
    </location>
</feature>
<evidence type="ECO:0000313" key="8">
    <source>
        <dbReference type="EMBL" id="RXI28329.1"/>
    </source>
</evidence>
<evidence type="ECO:0000313" key="9">
    <source>
        <dbReference type="EMBL" id="RXI30189.1"/>
    </source>
</evidence>
<dbReference type="EMBL" id="NXIG01000008">
    <property type="protein sequence ID" value="RXI30189.1"/>
    <property type="molecule type" value="Genomic_DNA"/>
</dbReference>
<evidence type="ECO:0000256" key="4">
    <source>
        <dbReference type="ARBA" id="ARBA00022967"/>
    </source>
</evidence>
<dbReference type="RefSeq" id="WP_164967245.1">
    <property type="nucleotide sequence ID" value="NZ_NXIG01000008.1"/>
</dbReference>
<keyword evidence="6 7" id="KW-0472">Membrane</keyword>
<comment type="caution">
    <text evidence="9">The sequence shown here is derived from an EMBL/GenBank/DDBJ whole genome shotgun (WGS) entry which is preliminary data.</text>
</comment>
<dbReference type="Pfam" id="PF03977">
    <property type="entry name" value="OAD_beta"/>
    <property type="match status" value="1"/>
</dbReference>
<dbReference type="AlphaFoldDB" id="A0AA94F7J6"/>
<dbReference type="GO" id="GO:0006814">
    <property type="term" value="P:sodium ion transport"/>
    <property type="evidence" value="ECO:0007669"/>
    <property type="project" value="InterPro"/>
</dbReference>
<reference evidence="9 10" key="1">
    <citation type="submission" date="2017-09" db="EMBL/GenBank/DDBJ databases">
        <title>Genomics of the genus Arcobacter.</title>
        <authorList>
            <person name="Perez-Cataluna A."/>
            <person name="Figueras M.J."/>
            <person name="Salas-Masso N."/>
        </authorList>
    </citation>
    <scope>NUCLEOTIDE SEQUENCE [LARGE SCALE GENOMIC DNA]</scope>
    <source>
        <strain evidence="9 10">CECT 7837</strain>
    </source>
</reference>
<sequence>VSKEGQLYDKSNILLMHAMGPNVAGVIGSAVAAGVLLSIFK</sequence>
<keyword evidence="2" id="KW-1003">Cell membrane</keyword>
<feature type="non-terminal residue" evidence="9">
    <location>
        <position position="1"/>
    </location>
</feature>
<evidence type="ECO:0000313" key="10">
    <source>
        <dbReference type="Proteomes" id="UP000290588"/>
    </source>
</evidence>
<gene>
    <name evidence="9" type="ORF">CP962_09305</name>
    <name evidence="8" type="ORF">CP962_13995</name>
</gene>
<keyword evidence="5 7" id="KW-1133">Transmembrane helix</keyword>
<dbReference type="GO" id="GO:0005886">
    <property type="term" value="C:plasma membrane"/>
    <property type="evidence" value="ECO:0007669"/>
    <property type="project" value="UniProtKB-SubCell"/>
</dbReference>
<accession>A0AA94F7J6</accession>
<evidence type="ECO:0000256" key="5">
    <source>
        <dbReference type="ARBA" id="ARBA00022989"/>
    </source>
</evidence>
<evidence type="ECO:0000256" key="3">
    <source>
        <dbReference type="ARBA" id="ARBA00022692"/>
    </source>
</evidence>
<name>A0AA94F7J6_9BACT</name>
<evidence type="ECO:0000256" key="6">
    <source>
        <dbReference type="ARBA" id="ARBA00023136"/>
    </source>
</evidence>
<keyword evidence="3 7" id="KW-0812">Transmembrane</keyword>
<evidence type="ECO:0000256" key="2">
    <source>
        <dbReference type="ARBA" id="ARBA00022475"/>
    </source>
</evidence>
<dbReference type="PANTHER" id="PTHR35806">
    <property type="entry name" value="OXALOACETATE DECARBOXYLASE BETA CHAIN 2"/>
    <property type="match status" value="1"/>
</dbReference>
<evidence type="ECO:0000256" key="7">
    <source>
        <dbReference type="SAM" id="Phobius"/>
    </source>
</evidence>
<dbReference type="GO" id="GO:0016829">
    <property type="term" value="F:lyase activity"/>
    <property type="evidence" value="ECO:0007669"/>
    <property type="project" value="InterPro"/>
</dbReference>
<keyword evidence="4" id="KW-1278">Translocase</keyword>
<comment type="subcellular location">
    <subcellularLocation>
        <location evidence="1">Cell membrane</location>
        <topology evidence="1">Multi-pass membrane protein</topology>
    </subcellularLocation>
</comment>
<dbReference type="Proteomes" id="UP000290588">
    <property type="component" value="Unassembled WGS sequence"/>
</dbReference>